<dbReference type="InterPro" id="IPR019734">
    <property type="entry name" value="TPR_rpt"/>
</dbReference>
<dbReference type="PANTHER" id="PTHR44858">
    <property type="entry name" value="TETRATRICOPEPTIDE REPEAT PROTEIN 6"/>
    <property type="match status" value="1"/>
</dbReference>
<keyword evidence="1" id="KW-0677">Repeat</keyword>
<dbReference type="SMART" id="SM00028">
    <property type="entry name" value="TPR"/>
    <property type="match status" value="3"/>
</dbReference>
<evidence type="ECO:0000256" key="1">
    <source>
        <dbReference type="ARBA" id="ARBA00022737"/>
    </source>
</evidence>
<dbReference type="Gene3D" id="1.25.40.10">
    <property type="entry name" value="Tetratricopeptide repeat domain"/>
    <property type="match status" value="1"/>
</dbReference>
<dbReference type="AlphaFoldDB" id="A0A6N9NJC0"/>
<dbReference type="PROSITE" id="PS50005">
    <property type="entry name" value="TPR"/>
    <property type="match status" value="1"/>
</dbReference>
<proteinExistence type="predicted"/>
<reference evidence="4 5" key="1">
    <citation type="submission" date="2019-12" db="EMBL/GenBank/DDBJ databases">
        <authorList>
            <person name="Zhao J."/>
        </authorList>
    </citation>
    <scope>NUCLEOTIDE SEQUENCE [LARGE SCALE GENOMIC DNA]</scope>
    <source>
        <strain evidence="4 5">S-15</strain>
    </source>
</reference>
<evidence type="ECO:0000313" key="5">
    <source>
        <dbReference type="Proteomes" id="UP000470771"/>
    </source>
</evidence>
<keyword evidence="5" id="KW-1185">Reference proteome</keyword>
<dbReference type="EMBL" id="WWNE01000005">
    <property type="protein sequence ID" value="NBG65581.1"/>
    <property type="molecule type" value="Genomic_DNA"/>
</dbReference>
<dbReference type="InterPro" id="IPR011990">
    <property type="entry name" value="TPR-like_helical_dom_sf"/>
</dbReference>
<dbReference type="Proteomes" id="UP000470771">
    <property type="component" value="Unassembled WGS sequence"/>
</dbReference>
<dbReference type="Pfam" id="PF13181">
    <property type="entry name" value="TPR_8"/>
    <property type="match status" value="1"/>
</dbReference>
<evidence type="ECO:0000256" key="3">
    <source>
        <dbReference type="PROSITE-ProRule" id="PRU00339"/>
    </source>
</evidence>
<gene>
    <name evidence="4" type="ORF">GQN54_05600</name>
</gene>
<evidence type="ECO:0000256" key="2">
    <source>
        <dbReference type="ARBA" id="ARBA00022803"/>
    </source>
</evidence>
<dbReference type="RefSeq" id="WP_160632532.1">
    <property type="nucleotide sequence ID" value="NZ_WWNE01000005.1"/>
</dbReference>
<dbReference type="InterPro" id="IPR050498">
    <property type="entry name" value="Ycf3"/>
</dbReference>
<comment type="caution">
    <text evidence="4">The sequence shown here is derived from an EMBL/GenBank/DDBJ whole genome shotgun (WGS) entry which is preliminary data.</text>
</comment>
<accession>A0A6N9NJC0</accession>
<keyword evidence="2 3" id="KW-0802">TPR repeat</keyword>
<name>A0A6N9NJC0_9FLAO</name>
<sequence>MEIRKYHTKAIELLKDQKYEAAIELLNKAISSFPDAAELISERGVAFLHLRKKKEALRDMDKAVELQPQNGYRYSSRAFVKDSFGDTEAAIIDYKMAIEIDPLDDVSYNNLGLLEEKLGYIESAKEKFAKADELSALKEGKELVGGRHDHEIQGEKIEPRNIQREIDLEKRNKKGLVQQIFSVFTSKEERDSFINFVRSGFKLKE</sequence>
<dbReference type="PANTHER" id="PTHR44858:SF1">
    <property type="entry name" value="UDP-N-ACETYLGLUCOSAMINE--PEPTIDE N-ACETYLGLUCOSAMINYLTRANSFERASE SPINDLY-RELATED"/>
    <property type="match status" value="1"/>
</dbReference>
<organism evidence="4 5">
    <name type="scientific">Acidiluteibacter ferrifornacis</name>
    <dbReference type="NCBI Taxonomy" id="2692424"/>
    <lineage>
        <taxon>Bacteria</taxon>
        <taxon>Pseudomonadati</taxon>
        <taxon>Bacteroidota</taxon>
        <taxon>Flavobacteriia</taxon>
        <taxon>Flavobacteriales</taxon>
        <taxon>Cryomorphaceae</taxon>
        <taxon>Acidiluteibacter</taxon>
    </lineage>
</organism>
<protein>
    <submittedName>
        <fullName evidence="4">Tetratricopeptide repeat protein</fullName>
    </submittedName>
</protein>
<dbReference type="Pfam" id="PF13432">
    <property type="entry name" value="TPR_16"/>
    <property type="match status" value="1"/>
</dbReference>
<feature type="repeat" description="TPR" evidence="3">
    <location>
        <begin position="37"/>
        <end position="70"/>
    </location>
</feature>
<evidence type="ECO:0000313" key="4">
    <source>
        <dbReference type="EMBL" id="NBG65581.1"/>
    </source>
</evidence>
<dbReference type="SUPFAM" id="SSF48452">
    <property type="entry name" value="TPR-like"/>
    <property type="match status" value="1"/>
</dbReference>